<proteinExistence type="predicted"/>
<gene>
    <name evidence="1" type="ORF">EAH86_17755</name>
</gene>
<name>A0A502CPK4_9MICO</name>
<evidence type="ECO:0000313" key="1">
    <source>
        <dbReference type="EMBL" id="TPG14049.1"/>
    </source>
</evidence>
<sequence>MAIAKRFKISHDEVFPHGAFIVSPVTSVSDFDRSTRENKVQQVDIDTGLPIWQVDVLDLDPDASKSARTVTVKFLAKVQPVPPANESGGPITPVIFHGLSALPYVEKVNEDFSRIAWSYRADAMGPVKSGSSSQQSPTKAA</sequence>
<evidence type="ECO:0000313" key="2">
    <source>
        <dbReference type="Proteomes" id="UP000317722"/>
    </source>
</evidence>
<protein>
    <submittedName>
        <fullName evidence="1">Plasmid replication, integration and excision activator</fullName>
    </submittedName>
</protein>
<accession>A0A502CPK4</accession>
<reference evidence="1 2" key="1">
    <citation type="journal article" date="2019" name="Environ. Microbiol.">
        <title>Species interactions and distinct microbial communities in high Arctic permafrost affected cryosols are associated with the CH4 and CO2 gas fluxes.</title>
        <authorList>
            <person name="Altshuler I."/>
            <person name="Hamel J."/>
            <person name="Turney S."/>
            <person name="Magnuson E."/>
            <person name="Levesque R."/>
            <person name="Greer C."/>
            <person name="Whyte L.G."/>
        </authorList>
    </citation>
    <scope>NUCLEOTIDE SEQUENCE [LARGE SCALE GENOMIC DNA]</scope>
    <source>
        <strain evidence="1 2">S9.3A</strain>
    </source>
</reference>
<dbReference type="Proteomes" id="UP000317722">
    <property type="component" value="Unassembled WGS sequence"/>
</dbReference>
<organism evidence="1 2">
    <name type="scientific">Pedococcus bigeumensis</name>
    <dbReference type="NCBI Taxonomy" id="433644"/>
    <lineage>
        <taxon>Bacteria</taxon>
        <taxon>Bacillati</taxon>
        <taxon>Actinomycetota</taxon>
        <taxon>Actinomycetes</taxon>
        <taxon>Micrococcales</taxon>
        <taxon>Intrasporangiaceae</taxon>
        <taxon>Pedococcus</taxon>
    </lineage>
</organism>
<keyword evidence="2" id="KW-1185">Reference proteome</keyword>
<dbReference type="OrthoDB" id="4299905at2"/>
<comment type="caution">
    <text evidence="1">The sequence shown here is derived from an EMBL/GenBank/DDBJ whole genome shotgun (WGS) entry which is preliminary data.</text>
</comment>
<dbReference type="AlphaFoldDB" id="A0A502CPK4"/>
<dbReference type="EMBL" id="RCZM01000006">
    <property type="protein sequence ID" value="TPG14049.1"/>
    <property type="molecule type" value="Genomic_DNA"/>
</dbReference>
<dbReference type="RefSeq" id="WP_140743178.1">
    <property type="nucleotide sequence ID" value="NZ_RCZM01000006.1"/>
</dbReference>